<evidence type="ECO:0000256" key="2">
    <source>
        <dbReference type="ARBA" id="ARBA00022737"/>
    </source>
</evidence>
<dbReference type="KEGG" id="mcj:MCON_2230"/>
<dbReference type="AlphaFoldDB" id="F4BXQ9"/>
<proteinExistence type="predicted"/>
<reference evidence="4 5" key="1">
    <citation type="journal article" date="2011" name="J. Bacteriol.">
        <title>Complete genome sequence of Methanosaeta concilii, a specialist in aceticlastic methanogenesis.</title>
        <authorList>
            <person name="Barber R.D."/>
            <person name="Zhang L."/>
            <person name="Harnack M."/>
            <person name="Olson M.V."/>
            <person name="Kaul R."/>
            <person name="Ingram-Smith C."/>
            <person name="Smith K.S."/>
        </authorList>
    </citation>
    <scope>NUCLEOTIDE SEQUENCE [LARGE SCALE GENOMIC DNA]</scope>
    <source>
        <strain evidence="5">ATCC 5969 / DSM 3671 / JCM 10134 / NBRC 103675 / OCM 69 / GP-6</strain>
    </source>
</reference>
<evidence type="ECO:0000256" key="1">
    <source>
        <dbReference type="ARBA" id="ARBA00000798"/>
    </source>
</evidence>
<dbReference type="HOGENOM" id="CLU_382042_0_0_2"/>
<sequence length="724" mass="81426">MAMRQGEREPWDENCRVIPLIGGYEGMSSIRESLEAAIDQARQGKKGHVYIANWRLNPLRDLSEDNPWIVQNRPWNESDSAVKDQTIIGLILRLMQSGITVRILLWMPMKASIIAGLGPHMSDHNYISDAVSNECKRLSRDDPSAIDRGIVALDMRVAPPVSSTHHQKMIVIRVGNINVAYCGGMDLAFTRMDAPDPLHLYKFDPKASLDDLVDLAGLNPPQFLGGDWQSGEMLSEAIAVRNGAYQWPRGPDAIYDALKDATGTTVPETDLPNEVYGSEYQIWHDQLLKLEGPIVKTLEEQFSERWQDGGRVYETGFWGSLHLLNSQVIFSSNTAIKDGKILPLPVSSESDQKQQYAGSSIVQMWRTIPLRPERNKPPFLRGEFTIMAGISNACQAAEELILIFDQYFFSGPLARLLNHRIKSDKEKKLCVILILPPYADEHTLEEHHARKLALDDLIEGLSKDQSQSIFERVAVYDLWHPNRVPGGIYCHAKVQMYDLSLLVCGSANLNRRSFTCDTELDCAVLDDDLVIKHYRRLWRVLFPDIAWPEHIDFSEGNGGWGRLFFDAFKNAASSDSSFLIPDPWWNSTVQIKPVNTNGKTTAEIVMKPPRLPANPAEARKGPESWTGIKREQDFKDDYLEEARTALNNPDLQPEDIQWSPLSDGLAKVKDALMDPSSINIKMESEICPDSIIADGDPVAPGRLDQIVFLIENCGQGDNWPYRVA</sequence>
<protein>
    <recommendedName>
        <fullName evidence="6">PLD phosphodiesterase domain-containing protein</fullName>
    </recommendedName>
</protein>
<evidence type="ECO:0008006" key="6">
    <source>
        <dbReference type="Google" id="ProtNLM"/>
    </source>
</evidence>
<accession>F4BXQ9</accession>
<dbReference type="GO" id="GO:0004630">
    <property type="term" value="F:phospholipase D activity"/>
    <property type="evidence" value="ECO:0007669"/>
    <property type="project" value="UniProtKB-EC"/>
</dbReference>
<name>F4BXQ9_METSG</name>
<evidence type="ECO:0000256" key="3">
    <source>
        <dbReference type="ARBA" id="ARBA00023098"/>
    </source>
</evidence>
<dbReference type="EMBL" id="CP002565">
    <property type="protein sequence ID" value="AEB68737.1"/>
    <property type="molecule type" value="Genomic_DNA"/>
</dbReference>
<dbReference type="PANTHER" id="PTHR18896">
    <property type="entry name" value="PHOSPHOLIPASE D"/>
    <property type="match status" value="1"/>
</dbReference>
<dbReference type="Proteomes" id="UP000007807">
    <property type="component" value="Chromosome"/>
</dbReference>
<dbReference type="SUPFAM" id="SSF56024">
    <property type="entry name" value="Phospholipase D/nuclease"/>
    <property type="match status" value="2"/>
</dbReference>
<keyword evidence="3" id="KW-0443">Lipid metabolism</keyword>
<dbReference type="InterPro" id="IPR015679">
    <property type="entry name" value="PLipase_D_fam"/>
</dbReference>
<dbReference type="Gene3D" id="3.30.870.10">
    <property type="entry name" value="Endonuclease Chain A"/>
    <property type="match status" value="2"/>
</dbReference>
<organism evidence="4 5">
    <name type="scientific">Methanothrix soehngenii (strain ATCC 5969 / DSM 3671 / JCM 10134 / NBRC 103675 / OCM 69 / GP-6)</name>
    <name type="common">Methanosaeta concilii</name>
    <dbReference type="NCBI Taxonomy" id="990316"/>
    <lineage>
        <taxon>Archaea</taxon>
        <taxon>Methanobacteriati</taxon>
        <taxon>Methanobacteriota</taxon>
        <taxon>Stenosarchaea group</taxon>
        <taxon>Methanomicrobia</taxon>
        <taxon>Methanotrichales</taxon>
        <taxon>Methanotrichaceae</taxon>
        <taxon>Methanothrix</taxon>
    </lineage>
</organism>
<dbReference type="STRING" id="990316.MCON_2230"/>
<dbReference type="PANTHER" id="PTHR18896:SF76">
    <property type="entry name" value="PHOSPHOLIPASE"/>
    <property type="match status" value="1"/>
</dbReference>
<dbReference type="GO" id="GO:0009395">
    <property type="term" value="P:phospholipid catabolic process"/>
    <property type="evidence" value="ECO:0007669"/>
    <property type="project" value="TreeGrafter"/>
</dbReference>
<keyword evidence="2" id="KW-0677">Repeat</keyword>
<keyword evidence="5" id="KW-1185">Reference proteome</keyword>
<evidence type="ECO:0000313" key="5">
    <source>
        <dbReference type="Proteomes" id="UP000007807"/>
    </source>
</evidence>
<dbReference type="InParanoid" id="F4BXQ9"/>
<comment type="catalytic activity">
    <reaction evidence="1">
        <text>a 1,2-diacyl-sn-glycero-3-phosphocholine + H2O = a 1,2-diacyl-sn-glycero-3-phosphate + choline + H(+)</text>
        <dbReference type="Rhea" id="RHEA:14445"/>
        <dbReference type="ChEBI" id="CHEBI:15354"/>
        <dbReference type="ChEBI" id="CHEBI:15377"/>
        <dbReference type="ChEBI" id="CHEBI:15378"/>
        <dbReference type="ChEBI" id="CHEBI:57643"/>
        <dbReference type="ChEBI" id="CHEBI:58608"/>
        <dbReference type="EC" id="3.1.4.4"/>
    </reaction>
</comment>
<gene>
    <name evidence="4" type="ordered locus">MCON_2230</name>
</gene>
<evidence type="ECO:0000313" key="4">
    <source>
        <dbReference type="EMBL" id="AEB68737.1"/>
    </source>
</evidence>